<evidence type="ECO:0000256" key="1">
    <source>
        <dbReference type="SAM" id="Phobius"/>
    </source>
</evidence>
<evidence type="ECO:0000313" key="2">
    <source>
        <dbReference type="EMBL" id="QQK80067.1"/>
    </source>
</evidence>
<dbReference type="EMBL" id="CP054706">
    <property type="protein sequence ID" value="QQK80067.1"/>
    <property type="molecule type" value="Genomic_DNA"/>
</dbReference>
<keyword evidence="1" id="KW-0472">Membrane</keyword>
<evidence type="ECO:0000313" key="3">
    <source>
        <dbReference type="Proteomes" id="UP000595349"/>
    </source>
</evidence>
<keyword evidence="3" id="KW-1185">Reference proteome</keyword>
<keyword evidence="1" id="KW-0812">Transmembrane</keyword>
<feature type="transmembrane region" description="Helical" evidence="1">
    <location>
        <begin position="12"/>
        <end position="31"/>
    </location>
</feature>
<proteinExistence type="predicted"/>
<reference evidence="2 3" key="1">
    <citation type="submission" date="2020-06" db="EMBL/GenBank/DDBJ databases">
        <title>Genomic analysis of Salicibibacter sp. NKC21-4.</title>
        <authorList>
            <person name="Oh Y.J."/>
        </authorList>
    </citation>
    <scope>NUCLEOTIDE SEQUENCE [LARGE SCALE GENOMIC DNA]</scope>
    <source>
        <strain evidence="2 3">NKC21-4</strain>
    </source>
</reference>
<dbReference type="Proteomes" id="UP000595349">
    <property type="component" value="Chromosome"/>
</dbReference>
<dbReference type="RefSeq" id="WP_200090241.1">
    <property type="nucleotide sequence ID" value="NZ_CP054706.1"/>
</dbReference>
<gene>
    <name evidence="2" type="ORF">HUG20_09320</name>
</gene>
<organism evidence="2 3">
    <name type="scientific">Salicibibacter cibi</name>
    <dbReference type="NCBI Taxonomy" id="2743001"/>
    <lineage>
        <taxon>Bacteria</taxon>
        <taxon>Bacillati</taxon>
        <taxon>Bacillota</taxon>
        <taxon>Bacilli</taxon>
        <taxon>Bacillales</taxon>
        <taxon>Bacillaceae</taxon>
        <taxon>Salicibibacter</taxon>
    </lineage>
</organism>
<sequence length="50" mass="5670">MRLLKKIATKAMLSGTALFMAVLLLPVFLITDQVDEFSRLVEAIFNDQEK</sequence>
<dbReference type="KEGG" id="scib:HUG20_09320"/>
<protein>
    <submittedName>
        <fullName evidence="2">Uncharacterized protein</fullName>
    </submittedName>
</protein>
<name>A0A7T6ZB23_9BACI</name>
<keyword evidence="1" id="KW-1133">Transmembrane helix</keyword>
<dbReference type="AlphaFoldDB" id="A0A7T6ZB23"/>
<accession>A0A7T6ZB23</accession>